<name>A0A7Z0E8D6_9MICC</name>
<dbReference type="Proteomes" id="UP000560069">
    <property type="component" value="Unassembled WGS sequence"/>
</dbReference>
<dbReference type="SUPFAM" id="SSF55729">
    <property type="entry name" value="Acyl-CoA N-acyltransferases (Nat)"/>
    <property type="match status" value="1"/>
</dbReference>
<protein>
    <submittedName>
        <fullName evidence="3">RimJ/RimL family protein N-acetyltransferase</fullName>
    </submittedName>
</protein>
<evidence type="ECO:0000313" key="3">
    <source>
        <dbReference type="EMBL" id="NYJ16525.1"/>
    </source>
</evidence>
<dbReference type="RefSeq" id="WP_179441443.1">
    <property type="nucleotide sequence ID" value="NZ_BAAALK010000006.1"/>
</dbReference>
<comment type="caution">
    <text evidence="3">The sequence shown here is derived from an EMBL/GenBank/DDBJ whole genome shotgun (WGS) entry which is preliminary data.</text>
</comment>
<dbReference type="InterPro" id="IPR000182">
    <property type="entry name" value="GNAT_dom"/>
</dbReference>
<reference evidence="3 4" key="1">
    <citation type="submission" date="2020-07" db="EMBL/GenBank/DDBJ databases">
        <title>Sequencing the genomes of 1000 actinobacteria strains.</title>
        <authorList>
            <person name="Klenk H.-P."/>
        </authorList>
    </citation>
    <scope>NUCLEOTIDE SEQUENCE [LARGE SCALE GENOMIC DNA]</scope>
    <source>
        <strain evidence="3 4">DSM 15664</strain>
    </source>
</reference>
<evidence type="ECO:0000256" key="1">
    <source>
        <dbReference type="SAM" id="MobiDB-lite"/>
    </source>
</evidence>
<sequence length="255" mass="28422">MPQPSEPPVTLERTLEEIWPPFGLRIESPRLELRVVRETDFPAYVAAASSGVTHTTRNPFRQAWNEKDPEALIKASLPFLWSTRSAVSPEHWHLAFGVFLKDSGDETSTAGQPGPGQPGPGQPGRGQPAELIGVQDCYAHDWPILRTVSSGSWLRADRQGQGLGTEARAAMLLWAFDHFGAEYAESGAYTWNERSRRVSESLGYFTSGTQRVPDAHGVEPEWEHLFRLPKNDLLRPGFQIQVTGNAELKRFFGDD</sequence>
<dbReference type="Pfam" id="PF13302">
    <property type="entry name" value="Acetyltransf_3"/>
    <property type="match status" value="1"/>
</dbReference>
<dbReference type="InterPro" id="IPR016181">
    <property type="entry name" value="Acyl_CoA_acyltransferase"/>
</dbReference>
<dbReference type="AlphaFoldDB" id="A0A7Z0E8D6"/>
<proteinExistence type="predicted"/>
<keyword evidence="4" id="KW-1185">Reference proteome</keyword>
<accession>A0A7Z0E8D6</accession>
<feature type="domain" description="N-acetyltransferase" evidence="2">
    <location>
        <begin position="30"/>
        <end position="204"/>
    </location>
</feature>
<organism evidence="3 4">
    <name type="scientific">Nesterenkonia sandarakina</name>
    <dbReference type="NCBI Taxonomy" id="272918"/>
    <lineage>
        <taxon>Bacteria</taxon>
        <taxon>Bacillati</taxon>
        <taxon>Actinomycetota</taxon>
        <taxon>Actinomycetes</taxon>
        <taxon>Micrococcales</taxon>
        <taxon>Micrococcaceae</taxon>
        <taxon>Nesterenkonia</taxon>
    </lineage>
</organism>
<evidence type="ECO:0000259" key="2">
    <source>
        <dbReference type="Pfam" id="PF13302"/>
    </source>
</evidence>
<dbReference type="EMBL" id="JACCFQ010000001">
    <property type="protein sequence ID" value="NYJ16525.1"/>
    <property type="molecule type" value="Genomic_DNA"/>
</dbReference>
<dbReference type="GO" id="GO:0016747">
    <property type="term" value="F:acyltransferase activity, transferring groups other than amino-acyl groups"/>
    <property type="evidence" value="ECO:0007669"/>
    <property type="project" value="InterPro"/>
</dbReference>
<feature type="region of interest" description="Disordered" evidence="1">
    <location>
        <begin position="104"/>
        <end position="129"/>
    </location>
</feature>
<gene>
    <name evidence="3" type="ORF">HNR11_001059</name>
</gene>
<keyword evidence="3" id="KW-0808">Transferase</keyword>
<dbReference type="Gene3D" id="3.40.630.30">
    <property type="match status" value="1"/>
</dbReference>
<evidence type="ECO:0000313" key="4">
    <source>
        <dbReference type="Proteomes" id="UP000560069"/>
    </source>
</evidence>